<dbReference type="InterPro" id="IPR002343">
    <property type="entry name" value="Hud_Sxl_RNA"/>
</dbReference>
<dbReference type="InterPro" id="IPR000504">
    <property type="entry name" value="RRM_dom"/>
</dbReference>
<dbReference type="InterPro" id="IPR012677">
    <property type="entry name" value="Nucleotide-bd_a/b_plait_sf"/>
</dbReference>
<dbReference type="Pfam" id="PF00076">
    <property type="entry name" value="RRM_1"/>
    <property type="match status" value="2"/>
</dbReference>
<gene>
    <name evidence="5" type="ORF">PCOR1329_LOCUS19925</name>
</gene>
<evidence type="ECO:0000256" key="1">
    <source>
        <dbReference type="ARBA" id="ARBA00022737"/>
    </source>
</evidence>
<reference evidence="5" key="1">
    <citation type="submission" date="2023-10" db="EMBL/GenBank/DDBJ databases">
        <authorList>
            <person name="Chen Y."/>
            <person name="Shah S."/>
            <person name="Dougan E. K."/>
            <person name="Thang M."/>
            <person name="Chan C."/>
        </authorList>
    </citation>
    <scope>NUCLEOTIDE SEQUENCE [LARGE SCALE GENOMIC DNA]</scope>
</reference>
<comment type="caution">
    <text evidence="5">The sequence shown here is derived from an EMBL/GenBank/DDBJ whole genome shotgun (WGS) entry which is preliminary data.</text>
</comment>
<dbReference type="SMART" id="SM00360">
    <property type="entry name" value="RRM"/>
    <property type="match status" value="2"/>
</dbReference>
<dbReference type="Gene3D" id="3.30.70.330">
    <property type="match status" value="2"/>
</dbReference>
<keyword evidence="1" id="KW-0677">Repeat</keyword>
<dbReference type="InterPro" id="IPR035979">
    <property type="entry name" value="RBD_domain_sf"/>
</dbReference>
<accession>A0ABN9RKM9</accession>
<feature type="domain" description="RRM" evidence="4">
    <location>
        <begin position="137"/>
        <end position="208"/>
    </location>
</feature>
<evidence type="ECO:0000313" key="5">
    <source>
        <dbReference type="EMBL" id="CAK0817276.1"/>
    </source>
</evidence>
<dbReference type="PRINTS" id="PR00961">
    <property type="entry name" value="HUDSXLRNA"/>
</dbReference>
<feature type="domain" description="RRM" evidence="4">
    <location>
        <begin position="5"/>
        <end position="84"/>
    </location>
</feature>
<evidence type="ECO:0000256" key="2">
    <source>
        <dbReference type="ARBA" id="ARBA00022884"/>
    </source>
</evidence>
<proteinExistence type="predicted"/>
<protein>
    <recommendedName>
        <fullName evidence="4">RRM domain-containing protein</fullName>
    </recommendedName>
</protein>
<dbReference type="Proteomes" id="UP001189429">
    <property type="component" value="Unassembled WGS sequence"/>
</dbReference>
<dbReference type="SUPFAM" id="SSF54928">
    <property type="entry name" value="RNA-binding domain, RBD"/>
    <property type="match status" value="1"/>
</dbReference>
<organism evidence="5 6">
    <name type="scientific">Prorocentrum cordatum</name>
    <dbReference type="NCBI Taxonomy" id="2364126"/>
    <lineage>
        <taxon>Eukaryota</taxon>
        <taxon>Sar</taxon>
        <taxon>Alveolata</taxon>
        <taxon>Dinophyceae</taxon>
        <taxon>Prorocentrales</taxon>
        <taxon>Prorocentraceae</taxon>
        <taxon>Prorocentrum</taxon>
    </lineage>
</organism>
<dbReference type="PANTHER" id="PTHR24012">
    <property type="entry name" value="RNA BINDING PROTEIN"/>
    <property type="match status" value="1"/>
</dbReference>
<dbReference type="EMBL" id="CAUYUJ010006413">
    <property type="protein sequence ID" value="CAK0817276.1"/>
    <property type="molecule type" value="Genomic_DNA"/>
</dbReference>
<evidence type="ECO:0000256" key="3">
    <source>
        <dbReference type="PROSITE-ProRule" id="PRU00176"/>
    </source>
</evidence>
<dbReference type="PROSITE" id="PS50102">
    <property type="entry name" value="RRM"/>
    <property type="match status" value="2"/>
</dbReference>
<evidence type="ECO:0000313" key="6">
    <source>
        <dbReference type="Proteomes" id="UP001189429"/>
    </source>
</evidence>
<sequence length="228" mass="23659">MADGTALYVMGFPVGISESTVQEIFSSYGPVKSLRMLPTPEGKTDVAAIVTMENSEQAKWLIENVSGKVPQGLAEPITIKKKREAQDWSKGMGKGWGGMPAWAMMWNFGKGGYGGYGGKGGWGKGGGGGLASFPAERKVWIGDLPEGVTYQELQAHFPGSKFATVMKGKSAGTGGVAFATAEEATEAIKTLNGSTLAGATIVVDIWTKKEATPAEPPAAPAPADAEAS</sequence>
<keyword evidence="6" id="KW-1185">Reference proteome</keyword>
<keyword evidence="2 3" id="KW-0694">RNA-binding</keyword>
<name>A0ABN9RKM9_9DINO</name>
<evidence type="ECO:0000259" key="4">
    <source>
        <dbReference type="PROSITE" id="PS50102"/>
    </source>
</evidence>